<dbReference type="GO" id="GO:0005634">
    <property type="term" value="C:nucleus"/>
    <property type="evidence" value="ECO:0007669"/>
    <property type="project" value="TreeGrafter"/>
</dbReference>
<evidence type="ECO:0000256" key="2">
    <source>
        <dbReference type="ARBA" id="ARBA00022771"/>
    </source>
</evidence>
<keyword evidence="3" id="KW-0862">Zinc</keyword>
<dbReference type="EMBL" id="JAFBMS010000001">
    <property type="protein sequence ID" value="KAG9355275.1"/>
    <property type="molecule type" value="Genomic_DNA"/>
</dbReference>
<dbReference type="SUPFAM" id="SSF57716">
    <property type="entry name" value="Glucocorticoid receptor-like (DNA-binding domain)"/>
    <property type="match status" value="1"/>
</dbReference>
<protein>
    <recommendedName>
        <fullName evidence="7">THAP-type domain-containing protein</fullName>
    </recommendedName>
</protein>
<dbReference type="GO" id="GO:0006355">
    <property type="term" value="P:regulation of DNA-templated transcription"/>
    <property type="evidence" value="ECO:0007669"/>
    <property type="project" value="TreeGrafter"/>
</dbReference>
<dbReference type="GO" id="GO:0008270">
    <property type="term" value="F:zinc ion binding"/>
    <property type="evidence" value="ECO:0007669"/>
    <property type="project" value="UniProtKB-KW"/>
</dbReference>
<feature type="compositionally biased region" description="Pro residues" evidence="6">
    <location>
        <begin position="275"/>
        <end position="287"/>
    </location>
</feature>
<feature type="region of interest" description="Disordered" evidence="6">
    <location>
        <begin position="130"/>
        <end position="298"/>
    </location>
</feature>
<dbReference type="SMART" id="SM00980">
    <property type="entry name" value="THAP"/>
    <property type="match status" value="1"/>
</dbReference>
<feature type="region of interest" description="Disordered" evidence="6">
    <location>
        <begin position="444"/>
        <end position="482"/>
    </location>
</feature>
<keyword evidence="4 5" id="KW-0238">DNA-binding</keyword>
<evidence type="ECO:0000313" key="8">
    <source>
        <dbReference type="EMBL" id="KAG9355275.1"/>
    </source>
</evidence>
<evidence type="ECO:0000256" key="3">
    <source>
        <dbReference type="ARBA" id="ARBA00022833"/>
    </source>
</evidence>
<reference evidence="8" key="1">
    <citation type="thesis" date="2021" institute="BYU ScholarsArchive" country="Provo, UT, USA">
        <title>Applications of and Algorithms for Genome Assembly and Genomic Analyses with an Emphasis on Marine Teleosts.</title>
        <authorList>
            <person name="Pickett B.D."/>
        </authorList>
    </citation>
    <scope>NUCLEOTIDE SEQUENCE</scope>
    <source>
        <strain evidence="8">HI-2016</strain>
    </source>
</reference>
<dbReference type="OrthoDB" id="7312725at2759"/>
<accession>A0A8T2PVC1</accession>
<dbReference type="PANTHER" id="PTHR47502:SF1">
    <property type="entry name" value="THAP DOMAIN-CONTAINING PROTEIN 7"/>
    <property type="match status" value="1"/>
</dbReference>
<feature type="compositionally biased region" description="Basic and acidic residues" evidence="6">
    <location>
        <begin position="167"/>
        <end position="176"/>
    </location>
</feature>
<feature type="domain" description="THAP-type" evidence="7">
    <location>
        <begin position="42"/>
        <end position="130"/>
    </location>
</feature>
<feature type="compositionally biased region" description="Basic and acidic residues" evidence="6">
    <location>
        <begin position="188"/>
        <end position="214"/>
    </location>
</feature>
<dbReference type="InterPro" id="IPR026519">
    <property type="entry name" value="THAP7"/>
</dbReference>
<evidence type="ECO:0000259" key="7">
    <source>
        <dbReference type="PROSITE" id="PS50950"/>
    </source>
</evidence>
<proteinExistence type="predicted"/>
<evidence type="ECO:0000256" key="6">
    <source>
        <dbReference type="SAM" id="MobiDB-lite"/>
    </source>
</evidence>
<evidence type="ECO:0000256" key="1">
    <source>
        <dbReference type="ARBA" id="ARBA00022723"/>
    </source>
</evidence>
<comment type="caution">
    <text evidence="8">The sequence shown here is derived from an EMBL/GenBank/DDBJ whole genome shotgun (WGS) entry which is preliminary data.</text>
</comment>
<sequence length="721" mass="79377">MVNLGVVDGADRISEISWCSVWLQILELSSPAPDDVRMIGKMPRHCSAAGCKSRDTRETRKAGITFHRLPKRGKPRRTLWILNSRRTGPQGKGQWDPQSHFIYFCSKHFTPESFELSGVRLKEDALPTVFETLPRPRRAASEKAQRGRSKQATTKRSTRKQARTLKPGKEEEKQEEQVSVPEGWVGADRPDTGSESAGREVKSEGARWEEDCKTEGGAGTQVETLPPAPSHLPSSLPHTSPMPPQILPPSPPALSTKPLPSPSPSPSETTSSSRPRPPSPPANPPSPSRYMRRLPPPPGFYLPREHNYAQLCPLVWRKRYERAIDTLEKSVRLLNAARRRENRLRHTLLRLRESRIRQNFRDGLRCGNEVVEGSGSAPSSWERRIHWQEVEENDMGRAEEDLRLIEDGLGEKGGWDRRAPPVRAALEEDAGFCFYCGRGWSEGEEEQEHQGGGSEDRYGKGKPRKLRKVTEEEVEDGQVERAESADTEECCFYYYCDDGEGDTRERDSGVQIVTLELGPPKPAAQRPVALAIPHEGPLSPSTCGAQIQAMPFLHTELPLRTPLQMTPTQLLQQGAAPPQQPRITDAEDGGATAAAAIVQGGGEQRVFWVQEGAEGRLLLLPVPAEDSGGGGTAGKDGGPGESAFQQLVVSEVGFQKVPMMDEGEGSYSDPGGTGLRTVGQGEKEGGAHSDARIVGGSTDLRERLKEHLEGFQLQLSNEFTN</sequence>
<evidence type="ECO:0000256" key="4">
    <source>
        <dbReference type="ARBA" id="ARBA00023125"/>
    </source>
</evidence>
<feature type="compositionally biased region" description="Pro residues" evidence="6">
    <location>
        <begin position="240"/>
        <end position="252"/>
    </location>
</feature>
<dbReference type="PROSITE" id="PS50950">
    <property type="entry name" value="ZF_THAP"/>
    <property type="match status" value="1"/>
</dbReference>
<dbReference type="Pfam" id="PF05485">
    <property type="entry name" value="THAP"/>
    <property type="match status" value="1"/>
</dbReference>
<dbReference type="PANTHER" id="PTHR47502">
    <property type="entry name" value="THAP DOMAIN-CONTAINING PROTEIN 7"/>
    <property type="match status" value="1"/>
</dbReference>
<name>A0A8T2PVC1_9TELE</name>
<dbReference type="Proteomes" id="UP000824540">
    <property type="component" value="Unassembled WGS sequence"/>
</dbReference>
<dbReference type="InterPro" id="IPR006612">
    <property type="entry name" value="THAP_Znf"/>
</dbReference>
<organism evidence="8 9">
    <name type="scientific">Albula glossodonta</name>
    <name type="common">roundjaw bonefish</name>
    <dbReference type="NCBI Taxonomy" id="121402"/>
    <lineage>
        <taxon>Eukaryota</taxon>
        <taxon>Metazoa</taxon>
        <taxon>Chordata</taxon>
        <taxon>Craniata</taxon>
        <taxon>Vertebrata</taxon>
        <taxon>Euteleostomi</taxon>
        <taxon>Actinopterygii</taxon>
        <taxon>Neopterygii</taxon>
        <taxon>Teleostei</taxon>
        <taxon>Albuliformes</taxon>
        <taxon>Albulidae</taxon>
        <taxon>Albula</taxon>
    </lineage>
</organism>
<keyword evidence="2 5" id="KW-0863">Zinc-finger</keyword>
<feature type="region of interest" description="Disordered" evidence="6">
    <location>
        <begin position="570"/>
        <end position="591"/>
    </location>
</feature>
<evidence type="ECO:0000313" key="9">
    <source>
        <dbReference type="Proteomes" id="UP000824540"/>
    </source>
</evidence>
<dbReference type="SMART" id="SM00692">
    <property type="entry name" value="DM3"/>
    <property type="match status" value="1"/>
</dbReference>
<dbReference type="AlphaFoldDB" id="A0A8T2PVC1"/>
<keyword evidence="9" id="KW-1185">Reference proteome</keyword>
<dbReference type="GO" id="GO:0003677">
    <property type="term" value="F:DNA binding"/>
    <property type="evidence" value="ECO:0007669"/>
    <property type="project" value="UniProtKB-UniRule"/>
</dbReference>
<gene>
    <name evidence="8" type="ORF">JZ751_000113</name>
</gene>
<evidence type="ECO:0000256" key="5">
    <source>
        <dbReference type="PROSITE-ProRule" id="PRU00309"/>
    </source>
</evidence>
<keyword evidence="1" id="KW-0479">Metal-binding</keyword>